<dbReference type="InterPro" id="IPR003730">
    <property type="entry name" value="Cu_polyphenol_OxRdtase"/>
</dbReference>
<evidence type="ECO:0000256" key="4">
    <source>
        <dbReference type="ARBA" id="ARBA00003215"/>
    </source>
</evidence>
<dbReference type="GO" id="GO:0005507">
    <property type="term" value="F:copper ion binding"/>
    <property type="evidence" value="ECO:0007669"/>
    <property type="project" value="TreeGrafter"/>
</dbReference>
<evidence type="ECO:0000256" key="9">
    <source>
        <dbReference type="ARBA" id="ARBA00022801"/>
    </source>
</evidence>
<keyword evidence="11" id="KW-0560">Oxidoreductase</keyword>
<evidence type="ECO:0000256" key="10">
    <source>
        <dbReference type="ARBA" id="ARBA00022833"/>
    </source>
</evidence>
<keyword evidence="10" id="KW-0862">Zinc</keyword>
<comment type="similarity">
    <text evidence="5 16">Belongs to the purine nucleoside phosphorylase YfiH/LACC1 family.</text>
</comment>
<comment type="cofactor">
    <cofactor evidence="3">
        <name>Cu(2+)</name>
        <dbReference type="ChEBI" id="CHEBI:29036"/>
    </cofactor>
</comment>
<keyword evidence="7" id="KW-0808">Transferase</keyword>
<evidence type="ECO:0000256" key="12">
    <source>
        <dbReference type="ARBA" id="ARBA00023008"/>
    </source>
</evidence>
<evidence type="ECO:0000313" key="18">
    <source>
        <dbReference type="Proteomes" id="UP000019222"/>
    </source>
</evidence>
<dbReference type="AlphaFoldDB" id="W5Y1T2"/>
<dbReference type="RefSeq" id="WP_155895134.1">
    <property type="nucleotide sequence ID" value="NZ_CP004353.1"/>
</dbReference>
<evidence type="ECO:0000256" key="14">
    <source>
        <dbReference type="ARBA" id="ARBA00048968"/>
    </source>
</evidence>
<keyword evidence="9" id="KW-0378">Hydrolase</keyword>
<keyword evidence="18" id="KW-1185">Reference proteome</keyword>
<evidence type="ECO:0000256" key="5">
    <source>
        <dbReference type="ARBA" id="ARBA00007353"/>
    </source>
</evidence>
<dbReference type="KEGG" id="cvt:B843_08935"/>
<comment type="catalytic activity">
    <reaction evidence="13">
        <text>adenosine + H2O + H(+) = inosine + NH4(+)</text>
        <dbReference type="Rhea" id="RHEA:24408"/>
        <dbReference type="ChEBI" id="CHEBI:15377"/>
        <dbReference type="ChEBI" id="CHEBI:15378"/>
        <dbReference type="ChEBI" id="CHEBI:16335"/>
        <dbReference type="ChEBI" id="CHEBI:17596"/>
        <dbReference type="ChEBI" id="CHEBI:28938"/>
        <dbReference type="EC" id="3.5.4.4"/>
    </reaction>
    <physiologicalReaction direction="left-to-right" evidence="13">
        <dbReference type="Rhea" id="RHEA:24409"/>
    </physiologicalReaction>
</comment>
<evidence type="ECO:0000256" key="7">
    <source>
        <dbReference type="ARBA" id="ARBA00022679"/>
    </source>
</evidence>
<dbReference type="InterPro" id="IPR011324">
    <property type="entry name" value="Cytotoxic_necrot_fac-like_cat"/>
</dbReference>
<comment type="function">
    <text evidence="4">Purine nucleoside enzyme that catalyzes the phosphorolysis of adenosine and inosine nucleosides, yielding D-ribose 1-phosphate and the respective free bases, adenine and hypoxanthine. Also catalyzes the phosphorolysis of S-methyl-5'-thioadenosine into adenine and S-methyl-5-thio-alpha-D-ribose 1-phosphate. Also has adenosine deaminase activity.</text>
</comment>
<reference evidence="17 18" key="1">
    <citation type="submission" date="2013-02" db="EMBL/GenBank/DDBJ databases">
        <title>The complete genome sequence of Corynebacterium vitaeruminis DSM 20294.</title>
        <authorList>
            <person name="Ruckert C."/>
            <person name="Albersmeier A."/>
            <person name="Kalinowski J."/>
        </authorList>
    </citation>
    <scope>NUCLEOTIDE SEQUENCE [LARGE SCALE GENOMIC DNA]</scope>
    <source>
        <strain evidence="18">ATCC 10234</strain>
    </source>
</reference>
<organism evidence="17 18">
    <name type="scientific">Corynebacterium vitaeruminis DSM 20294</name>
    <dbReference type="NCBI Taxonomy" id="1224164"/>
    <lineage>
        <taxon>Bacteria</taxon>
        <taxon>Bacillati</taxon>
        <taxon>Actinomycetota</taxon>
        <taxon>Actinomycetes</taxon>
        <taxon>Mycobacteriales</taxon>
        <taxon>Corynebacteriaceae</taxon>
        <taxon>Corynebacterium</taxon>
    </lineage>
</organism>
<dbReference type="STRING" id="1224164.B843_08935"/>
<name>W5Y1T2_9CORY</name>
<comment type="cofactor">
    <cofactor evidence="2">
        <name>Zn(2+)</name>
        <dbReference type="ChEBI" id="CHEBI:29105"/>
    </cofactor>
</comment>
<dbReference type="eggNOG" id="COG1496">
    <property type="taxonomic scope" value="Bacteria"/>
</dbReference>
<comment type="catalytic activity">
    <reaction evidence="14">
        <text>adenosine + phosphate = alpha-D-ribose 1-phosphate + adenine</text>
        <dbReference type="Rhea" id="RHEA:27642"/>
        <dbReference type="ChEBI" id="CHEBI:16335"/>
        <dbReference type="ChEBI" id="CHEBI:16708"/>
        <dbReference type="ChEBI" id="CHEBI:43474"/>
        <dbReference type="ChEBI" id="CHEBI:57720"/>
        <dbReference type="EC" id="2.4.2.1"/>
    </reaction>
    <physiologicalReaction direction="left-to-right" evidence="14">
        <dbReference type="Rhea" id="RHEA:27643"/>
    </physiologicalReaction>
</comment>
<dbReference type="PANTHER" id="PTHR30616">
    <property type="entry name" value="UNCHARACTERIZED PROTEIN YFIH"/>
    <property type="match status" value="1"/>
</dbReference>
<keyword evidence="8" id="KW-0479">Metal-binding</keyword>
<evidence type="ECO:0000256" key="1">
    <source>
        <dbReference type="ARBA" id="ARBA00000553"/>
    </source>
</evidence>
<evidence type="ECO:0000256" key="2">
    <source>
        <dbReference type="ARBA" id="ARBA00001947"/>
    </source>
</evidence>
<dbReference type="FunFam" id="3.60.140.10:FF:000003">
    <property type="entry name" value="Polyphenol oxidase"/>
    <property type="match status" value="1"/>
</dbReference>
<dbReference type="PANTHER" id="PTHR30616:SF2">
    <property type="entry name" value="PURINE NUCLEOSIDE PHOSPHORYLASE LACC1"/>
    <property type="match status" value="1"/>
</dbReference>
<dbReference type="PATRIC" id="fig|1224164.3.peg.1804"/>
<dbReference type="NCBIfam" id="TIGR00726">
    <property type="entry name" value="peptidoglycan editing factor PgeF"/>
    <property type="match status" value="1"/>
</dbReference>
<dbReference type="SUPFAM" id="SSF64438">
    <property type="entry name" value="CNF1/YfiH-like putative cysteine hydrolases"/>
    <property type="match status" value="1"/>
</dbReference>
<dbReference type="Proteomes" id="UP000019222">
    <property type="component" value="Chromosome"/>
</dbReference>
<dbReference type="CDD" id="cd16833">
    <property type="entry name" value="YfiH"/>
    <property type="match status" value="1"/>
</dbReference>
<gene>
    <name evidence="17" type="ORF">B843_08935</name>
</gene>
<keyword evidence="12" id="KW-0186">Copper</keyword>
<evidence type="ECO:0000256" key="3">
    <source>
        <dbReference type="ARBA" id="ARBA00001973"/>
    </source>
</evidence>
<dbReference type="InterPro" id="IPR038371">
    <property type="entry name" value="Cu_polyphenol_OxRdtase_sf"/>
</dbReference>
<evidence type="ECO:0000256" key="11">
    <source>
        <dbReference type="ARBA" id="ARBA00023002"/>
    </source>
</evidence>
<evidence type="ECO:0000256" key="16">
    <source>
        <dbReference type="RuleBase" id="RU361274"/>
    </source>
</evidence>
<dbReference type="GO" id="GO:0016787">
    <property type="term" value="F:hydrolase activity"/>
    <property type="evidence" value="ECO:0007669"/>
    <property type="project" value="UniProtKB-KW"/>
</dbReference>
<dbReference type="HOGENOM" id="CLU_065784_3_1_11"/>
<comment type="catalytic activity">
    <reaction evidence="15">
        <text>S-methyl-5'-thioadenosine + phosphate = 5-(methylsulfanyl)-alpha-D-ribose 1-phosphate + adenine</text>
        <dbReference type="Rhea" id="RHEA:11852"/>
        <dbReference type="ChEBI" id="CHEBI:16708"/>
        <dbReference type="ChEBI" id="CHEBI:17509"/>
        <dbReference type="ChEBI" id="CHEBI:43474"/>
        <dbReference type="ChEBI" id="CHEBI:58533"/>
        <dbReference type="EC" id="2.4.2.28"/>
    </reaction>
    <physiologicalReaction direction="left-to-right" evidence="15">
        <dbReference type="Rhea" id="RHEA:11853"/>
    </physiologicalReaction>
</comment>
<evidence type="ECO:0000256" key="15">
    <source>
        <dbReference type="ARBA" id="ARBA00049893"/>
    </source>
</evidence>
<protein>
    <recommendedName>
        <fullName evidence="16">Purine nucleoside phosphorylase</fullName>
    </recommendedName>
</protein>
<dbReference type="EMBL" id="CP004353">
    <property type="protein sequence ID" value="AHI23172.1"/>
    <property type="molecule type" value="Genomic_DNA"/>
</dbReference>
<accession>W5Y1T2</accession>
<dbReference type="Pfam" id="PF02578">
    <property type="entry name" value="Cu-oxidase_4"/>
    <property type="match status" value="1"/>
</dbReference>
<evidence type="ECO:0000256" key="8">
    <source>
        <dbReference type="ARBA" id="ARBA00022723"/>
    </source>
</evidence>
<dbReference type="GO" id="GO:0017061">
    <property type="term" value="F:S-methyl-5-thioadenosine phosphorylase activity"/>
    <property type="evidence" value="ECO:0007669"/>
    <property type="project" value="UniProtKB-EC"/>
</dbReference>
<dbReference type="Gene3D" id="3.60.140.10">
    <property type="entry name" value="CNF1/YfiH-like putative cysteine hydrolases"/>
    <property type="match status" value="1"/>
</dbReference>
<dbReference type="GO" id="GO:0016491">
    <property type="term" value="F:oxidoreductase activity"/>
    <property type="evidence" value="ECO:0007669"/>
    <property type="project" value="UniProtKB-KW"/>
</dbReference>
<comment type="subunit">
    <text evidence="6">Homodimer.</text>
</comment>
<comment type="catalytic activity">
    <reaction evidence="1">
        <text>inosine + phosphate = alpha-D-ribose 1-phosphate + hypoxanthine</text>
        <dbReference type="Rhea" id="RHEA:27646"/>
        <dbReference type="ChEBI" id="CHEBI:17368"/>
        <dbReference type="ChEBI" id="CHEBI:17596"/>
        <dbReference type="ChEBI" id="CHEBI:43474"/>
        <dbReference type="ChEBI" id="CHEBI:57720"/>
        <dbReference type="EC" id="2.4.2.1"/>
    </reaction>
    <physiologicalReaction direction="left-to-right" evidence="1">
        <dbReference type="Rhea" id="RHEA:27647"/>
    </physiologicalReaction>
</comment>
<proteinExistence type="inferred from homology"/>
<evidence type="ECO:0000256" key="13">
    <source>
        <dbReference type="ARBA" id="ARBA00047989"/>
    </source>
</evidence>
<evidence type="ECO:0000256" key="6">
    <source>
        <dbReference type="ARBA" id="ARBA00011738"/>
    </source>
</evidence>
<evidence type="ECO:0000313" key="17">
    <source>
        <dbReference type="EMBL" id="AHI23172.1"/>
    </source>
</evidence>
<sequence>MAEIDLGTRPVRKVFTTRKGGVSKEPYGSFNLGDHVGDEPAAVNANRLRLAKAVGLDPDRIVWMEQVHSNTVTVVDGPQQSPVEVTDALVTTEKGLALAVLVADCVPVLLSDTEAGVVAAVHAGRLGARNGIVAKTVETMVGLGATPANIHALLGPAASGKNYEVPAEMAADVERHLPGSTTTTAKGTTGVDIRVGLVRQLLSLGVRSIDADPRCTIEDKDLFSYRREGVTGRQAGLVWLQ</sequence>